<gene>
    <name evidence="1" type="ORF">OV079_12980</name>
</gene>
<name>A0A9X3ELZ1_9BACT</name>
<proteinExistence type="predicted"/>
<dbReference type="AlphaFoldDB" id="A0A9X3ELZ1"/>
<sequence>MRVQASHVYAGEHWKLVQDLTNQVRQAGWHANLWIASAGYGLLSERTPITPYSCTFSEGSPDQVSLGRQGDARVGYNQAWWSALASVRQPSDEPTTLRGLAEDSPKASYLFLCSPDYAKAMREDLVMALDVLRHPERLTIITSGAGWDHTPLRDNVLVIDARTQSAWGGSMQGLHARTALNLLKQPGALQTHFSTADLRAQYEALVADTPKPEKLARARMTDEDVVSFIRAELAKEPKAGWTGLLRALRDGGRACEQRRFRRLHSEIAEEIRSGTTP</sequence>
<accession>A0A9X3ELZ1</accession>
<dbReference type="RefSeq" id="WP_267768656.1">
    <property type="nucleotide sequence ID" value="NZ_JAPNKE010000002.1"/>
</dbReference>
<keyword evidence="2" id="KW-1185">Reference proteome</keyword>
<comment type="caution">
    <text evidence="1">The sequence shown here is derived from an EMBL/GenBank/DDBJ whole genome shotgun (WGS) entry which is preliminary data.</text>
</comment>
<dbReference type="Proteomes" id="UP001150924">
    <property type="component" value="Unassembled WGS sequence"/>
</dbReference>
<reference evidence="1" key="1">
    <citation type="submission" date="2022-11" db="EMBL/GenBank/DDBJ databases">
        <title>Minimal conservation of predation-associated metabolite biosynthetic gene clusters underscores biosynthetic potential of Myxococcota including descriptions for ten novel species: Archangium lansinium sp. nov., Myxococcus landrumus sp. nov., Nannocystis bai.</title>
        <authorList>
            <person name="Ahearne A."/>
            <person name="Stevens C."/>
            <person name="Phillips K."/>
        </authorList>
    </citation>
    <scope>NUCLEOTIDE SEQUENCE</scope>
    <source>
        <strain evidence="1">Na p29</strain>
    </source>
</reference>
<dbReference type="EMBL" id="JAPNKE010000002">
    <property type="protein sequence ID" value="MCY1006457.1"/>
    <property type="molecule type" value="Genomic_DNA"/>
</dbReference>
<organism evidence="1 2">
    <name type="scientific">Nannocystis pusilla</name>
    <dbReference type="NCBI Taxonomy" id="889268"/>
    <lineage>
        <taxon>Bacteria</taxon>
        <taxon>Pseudomonadati</taxon>
        <taxon>Myxococcota</taxon>
        <taxon>Polyangia</taxon>
        <taxon>Nannocystales</taxon>
        <taxon>Nannocystaceae</taxon>
        <taxon>Nannocystis</taxon>
    </lineage>
</organism>
<evidence type="ECO:0000313" key="1">
    <source>
        <dbReference type="EMBL" id="MCY1006457.1"/>
    </source>
</evidence>
<evidence type="ECO:0000313" key="2">
    <source>
        <dbReference type="Proteomes" id="UP001150924"/>
    </source>
</evidence>
<protein>
    <submittedName>
        <fullName evidence="1">Uncharacterized protein</fullName>
    </submittedName>
</protein>